<protein>
    <submittedName>
        <fullName evidence="3">Uncharacterized protein</fullName>
    </submittedName>
</protein>
<proteinExistence type="predicted"/>
<feature type="compositionally biased region" description="Low complexity" evidence="1">
    <location>
        <begin position="13"/>
        <end position="33"/>
    </location>
</feature>
<feature type="transmembrane region" description="Helical" evidence="2">
    <location>
        <begin position="74"/>
        <end position="93"/>
    </location>
</feature>
<feature type="transmembrane region" description="Helical" evidence="2">
    <location>
        <begin position="99"/>
        <end position="122"/>
    </location>
</feature>
<evidence type="ECO:0000313" key="3">
    <source>
        <dbReference type="EMBL" id="GFF15555.1"/>
    </source>
</evidence>
<dbReference type="Proteomes" id="UP000452235">
    <property type="component" value="Unassembled WGS sequence"/>
</dbReference>
<keyword evidence="4" id="KW-1185">Reference proteome</keyword>
<sequence length="358" mass="39957">MAKSARRGGGKGKAPVTSSGSSSGASTPSSQAGPIPPFTGAPSALQPFLEPLSPNEVYLVHLDTSSRDLKRQTYIAPAAINLVIAVLLALRLYMVRNVYPALLATLVGLTSSMTVDASLMSWSEMAKIILRRTGTIMLDYFLVTVFLPWPIRFFKGPTKWRRKIGFRDTEIIVRRSQPSLSQGLVRNRWIRDDEETRDKIVAAVTPDRIKKTGYLLVDANWDLDYDAMINAHALVDARKDDGIPLDTFRTAVLVNTDADGWLIWYVGDEDSAEGRVRTAQRDQILAFRDKLAAMGKEDLFFRWVELIQYESTRPGGFTPERQQSAMVQAKQLFEDAGVDFGRFWQEVGGMEGFADELD</sequence>
<feature type="transmembrane region" description="Helical" evidence="2">
    <location>
        <begin position="134"/>
        <end position="151"/>
    </location>
</feature>
<dbReference type="EMBL" id="BLJY01000004">
    <property type="protein sequence ID" value="GFF15555.1"/>
    <property type="molecule type" value="Genomic_DNA"/>
</dbReference>
<name>A0A5M3YPY7_ASPTE</name>
<organism evidence="3 4">
    <name type="scientific">Aspergillus terreus</name>
    <dbReference type="NCBI Taxonomy" id="33178"/>
    <lineage>
        <taxon>Eukaryota</taxon>
        <taxon>Fungi</taxon>
        <taxon>Dikarya</taxon>
        <taxon>Ascomycota</taxon>
        <taxon>Pezizomycotina</taxon>
        <taxon>Eurotiomycetes</taxon>
        <taxon>Eurotiomycetidae</taxon>
        <taxon>Eurotiales</taxon>
        <taxon>Aspergillaceae</taxon>
        <taxon>Aspergillus</taxon>
        <taxon>Aspergillus subgen. Circumdati</taxon>
    </lineage>
</organism>
<keyword evidence="2" id="KW-0812">Transmembrane</keyword>
<keyword evidence="2" id="KW-0472">Membrane</keyword>
<dbReference type="AlphaFoldDB" id="A0A5M3YPY7"/>
<feature type="compositionally biased region" description="Basic residues" evidence="1">
    <location>
        <begin position="1"/>
        <end position="10"/>
    </location>
</feature>
<dbReference type="VEuPathDB" id="FungiDB:ATEG_04690"/>
<dbReference type="OrthoDB" id="5421757at2759"/>
<keyword evidence="2" id="KW-1133">Transmembrane helix</keyword>
<evidence type="ECO:0000256" key="2">
    <source>
        <dbReference type="SAM" id="Phobius"/>
    </source>
</evidence>
<comment type="caution">
    <text evidence="3">The sequence shown here is derived from an EMBL/GenBank/DDBJ whole genome shotgun (WGS) entry which is preliminary data.</text>
</comment>
<evidence type="ECO:0000256" key="1">
    <source>
        <dbReference type="SAM" id="MobiDB-lite"/>
    </source>
</evidence>
<evidence type="ECO:0000313" key="4">
    <source>
        <dbReference type="Proteomes" id="UP000452235"/>
    </source>
</evidence>
<feature type="region of interest" description="Disordered" evidence="1">
    <location>
        <begin position="1"/>
        <end position="36"/>
    </location>
</feature>
<accession>A0A5M3YPY7</accession>
<reference evidence="3 4" key="1">
    <citation type="submission" date="2020-01" db="EMBL/GenBank/DDBJ databases">
        <title>Aspergillus terreus IFO 6365 whole genome shotgun sequence.</title>
        <authorList>
            <person name="Kanamasa S."/>
            <person name="Takahashi H."/>
        </authorList>
    </citation>
    <scope>NUCLEOTIDE SEQUENCE [LARGE SCALE GENOMIC DNA]</scope>
    <source>
        <strain evidence="3 4">IFO 6365</strain>
    </source>
</reference>
<gene>
    <name evidence="3" type="ORF">ATEIFO6365_0004067400</name>
</gene>